<sequence>MAPDSLSVIVSIDDAEDVPGGSKGLFRSRGEETSVREIPVAVLHRNLQRTVDALQQVIGELQVPSGGMPLREAQVSFEITAGGSIAIVGTSAQVSAKGAITLTFGS</sequence>
<dbReference type="AlphaFoldDB" id="A0A1I1TPD0"/>
<accession>A0A1I1TPD0</accession>
<reference evidence="2 3" key="1">
    <citation type="submission" date="2016-10" db="EMBL/GenBank/DDBJ databases">
        <authorList>
            <person name="de Groot N.N."/>
        </authorList>
    </citation>
    <scope>NUCLEOTIDE SEQUENCE [LARGE SCALE GENOMIC DNA]</scope>
    <source>
        <strain evidence="2 3">CGMCC 4.5739</strain>
    </source>
</reference>
<evidence type="ECO:0000313" key="2">
    <source>
        <dbReference type="EMBL" id="SFD60397.1"/>
    </source>
</evidence>
<protein>
    <recommendedName>
        <fullName evidence="1">Pepco domain-containing protein</fullName>
    </recommendedName>
</protein>
<name>A0A1I1TPD0_9ACTN</name>
<proteinExistence type="predicted"/>
<evidence type="ECO:0000259" key="1">
    <source>
        <dbReference type="Pfam" id="PF24393"/>
    </source>
</evidence>
<organism evidence="2 3">
    <name type="scientific">Streptomyces aidingensis</name>
    <dbReference type="NCBI Taxonomy" id="910347"/>
    <lineage>
        <taxon>Bacteria</taxon>
        <taxon>Bacillati</taxon>
        <taxon>Actinomycetota</taxon>
        <taxon>Actinomycetes</taxon>
        <taxon>Kitasatosporales</taxon>
        <taxon>Streptomycetaceae</taxon>
        <taxon>Streptomyces</taxon>
    </lineage>
</organism>
<gene>
    <name evidence="2" type="ORF">SAMN05421773_12072</name>
</gene>
<feature type="domain" description="Pepco" evidence="1">
    <location>
        <begin position="13"/>
        <end position="104"/>
    </location>
</feature>
<dbReference type="Proteomes" id="UP000199207">
    <property type="component" value="Unassembled WGS sequence"/>
</dbReference>
<dbReference type="STRING" id="910347.SAMN05421773_12072"/>
<keyword evidence="3" id="KW-1185">Reference proteome</keyword>
<evidence type="ECO:0000313" key="3">
    <source>
        <dbReference type="Proteomes" id="UP000199207"/>
    </source>
</evidence>
<dbReference type="InterPro" id="IPR056947">
    <property type="entry name" value="Pepco_dom"/>
</dbReference>
<dbReference type="Pfam" id="PF24393">
    <property type="entry name" value="Pepco"/>
    <property type="match status" value="1"/>
</dbReference>
<dbReference type="EMBL" id="FOLM01000020">
    <property type="protein sequence ID" value="SFD60397.1"/>
    <property type="molecule type" value="Genomic_DNA"/>
</dbReference>
<dbReference type="RefSeq" id="WP_093841249.1">
    <property type="nucleotide sequence ID" value="NZ_FOLM01000020.1"/>
</dbReference>